<dbReference type="PANTHER" id="PTHR24201:SF2">
    <property type="entry name" value="ANKYRIN REPEAT DOMAIN-CONTAINING PROTEIN 42"/>
    <property type="match status" value="1"/>
</dbReference>
<feature type="repeat" description="ANK" evidence="3">
    <location>
        <begin position="78"/>
        <end position="110"/>
    </location>
</feature>
<dbReference type="PANTHER" id="PTHR24201">
    <property type="entry name" value="ANK_REP_REGION DOMAIN-CONTAINING PROTEIN"/>
    <property type="match status" value="1"/>
</dbReference>
<dbReference type="InterPro" id="IPR050776">
    <property type="entry name" value="Ank_Repeat/CDKN_Inhibitor"/>
</dbReference>
<feature type="coiled-coil region" evidence="4">
    <location>
        <begin position="482"/>
        <end position="516"/>
    </location>
</feature>
<dbReference type="PROSITE" id="PS50088">
    <property type="entry name" value="ANK_REPEAT"/>
    <property type="match status" value="6"/>
</dbReference>
<feature type="repeat" description="ANK" evidence="3">
    <location>
        <begin position="283"/>
        <end position="315"/>
    </location>
</feature>
<feature type="repeat" description="ANK" evidence="3">
    <location>
        <begin position="144"/>
        <end position="176"/>
    </location>
</feature>
<evidence type="ECO:0000313" key="7">
    <source>
        <dbReference type="Proteomes" id="UP000190648"/>
    </source>
</evidence>
<accession>A0A1V4JR56</accession>
<evidence type="ECO:0000256" key="4">
    <source>
        <dbReference type="SAM" id="Coils"/>
    </source>
</evidence>
<feature type="compositionally biased region" description="Basic and acidic residues" evidence="5">
    <location>
        <begin position="414"/>
        <end position="429"/>
    </location>
</feature>
<keyword evidence="7" id="KW-1185">Reference proteome</keyword>
<feature type="region of interest" description="Disordered" evidence="5">
    <location>
        <begin position="414"/>
        <end position="444"/>
    </location>
</feature>
<feature type="repeat" description="ANK" evidence="3">
    <location>
        <begin position="11"/>
        <end position="43"/>
    </location>
</feature>
<dbReference type="InterPro" id="IPR036770">
    <property type="entry name" value="Ankyrin_rpt-contain_sf"/>
</dbReference>
<dbReference type="PROSITE" id="PS50297">
    <property type="entry name" value="ANK_REP_REGION"/>
    <property type="match status" value="5"/>
</dbReference>
<evidence type="ECO:0000256" key="3">
    <source>
        <dbReference type="PROSITE-ProRule" id="PRU00023"/>
    </source>
</evidence>
<gene>
    <name evidence="6" type="primary">ANKRD42</name>
    <name evidence="6" type="ORF">AV530_004108</name>
</gene>
<evidence type="ECO:0000313" key="6">
    <source>
        <dbReference type="EMBL" id="OPJ74650.1"/>
    </source>
</evidence>
<keyword evidence="4" id="KW-0175">Coiled coil</keyword>
<feature type="repeat" description="ANK" evidence="3">
    <location>
        <begin position="111"/>
        <end position="143"/>
    </location>
</feature>
<dbReference type="AlphaFoldDB" id="A0A1V4JR56"/>
<evidence type="ECO:0000256" key="2">
    <source>
        <dbReference type="ARBA" id="ARBA00023043"/>
    </source>
</evidence>
<dbReference type="Pfam" id="PF12796">
    <property type="entry name" value="Ank_2"/>
    <property type="match status" value="3"/>
</dbReference>
<dbReference type="SUPFAM" id="SSF48403">
    <property type="entry name" value="Ankyrin repeat"/>
    <property type="match status" value="1"/>
</dbReference>
<protein>
    <submittedName>
        <fullName evidence="6">Ankyrin repeat domain-containing protein 42 isoform A</fullName>
    </submittedName>
</protein>
<name>A0A1V4JR56_PATFA</name>
<sequence length="556" mass="61970">MTTLEAVKKKQNYTSVHEAVRAGDVEQLASMIKSGADINEVDLTHKFTPLHCAAHSGSLECLHWLLWHGADTTRVTAGGWTAAHLAAIRGQDACMQALLIKGANAEAQDDGGCTPIHLAAAHGQSYTLQTILRTGANINVSDRNDWKPVHYAAFHGRLGCLQLLVRWGACVDDVDNNGNLPAHLAAMEGHLHCFKFLVSKMGSVPRTLKARNDHGETPRDLAERFYKDNILQYIDGVEKEGEHPEAQEVLAFPAHGAAFKGDLLALRKLVRSGVININERDDKGSTLMHKAAGQGHIHCLQWLIDMGADCGITDDAGETPRDVAKRFAQLAAVELLTQRTGDSNSSDEELDANNIKFFERHGVEGSTDSKEDLTLDKAEKRNARIRAYRKIQELQQLLEIAYSNYRQLGGITEEEKKKKKEEREVENQAKKPQTSGTGSFLDFYHQDQPHSTRQVFDGSTPPVQDYLFGLWVFLQHICSRAVRELEAQLEEERVRREKLEGQLDEYCVEISRLRDSLSKTHIPPVEAETISKPCKEKKKVRKKPACGPGGVFVRLR</sequence>
<dbReference type="Gene3D" id="1.25.40.20">
    <property type="entry name" value="Ankyrin repeat-containing domain"/>
    <property type="match status" value="3"/>
</dbReference>
<proteinExistence type="predicted"/>
<dbReference type="OrthoDB" id="163438at2759"/>
<dbReference type="EMBL" id="LSYS01006642">
    <property type="protein sequence ID" value="OPJ74650.1"/>
    <property type="molecule type" value="Genomic_DNA"/>
</dbReference>
<organism evidence="6 7">
    <name type="scientific">Patagioenas fasciata monilis</name>
    <dbReference type="NCBI Taxonomy" id="372326"/>
    <lineage>
        <taxon>Eukaryota</taxon>
        <taxon>Metazoa</taxon>
        <taxon>Chordata</taxon>
        <taxon>Craniata</taxon>
        <taxon>Vertebrata</taxon>
        <taxon>Euteleostomi</taxon>
        <taxon>Archelosauria</taxon>
        <taxon>Archosauria</taxon>
        <taxon>Dinosauria</taxon>
        <taxon>Saurischia</taxon>
        <taxon>Theropoda</taxon>
        <taxon>Coelurosauria</taxon>
        <taxon>Aves</taxon>
        <taxon>Neognathae</taxon>
        <taxon>Neoaves</taxon>
        <taxon>Columbimorphae</taxon>
        <taxon>Columbiformes</taxon>
        <taxon>Columbidae</taxon>
        <taxon>Patagioenas</taxon>
    </lineage>
</organism>
<dbReference type="STRING" id="372326.A0A1V4JR56"/>
<dbReference type="Proteomes" id="UP000190648">
    <property type="component" value="Unassembled WGS sequence"/>
</dbReference>
<reference evidence="6 7" key="1">
    <citation type="submission" date="2016-02" db="EMBL/GenBank/DDBJ databases">
        <title>Band-tailed pigeon sequencing and assembly.</title>
        <authorList>
            <person name="Soares A.E."/>
            <person name="Novak B.J."/>
            <person name="Rice E.S."/>
            <person name="O'Connell B."/>
            <person name="Chang D."/>
            <person name="Weber S."/>
            <person name="Shapiro B."/>
        </authorList>
    </citation>
    <scope>NUCLEOTIDE SEQUENCE [LARGE SCALE GENOMIC DNA]</scope>
    <source>
        <strain evidence="6">BTP2013</strain>
        <tissue evidence="6">Blood</tissue>
    </source>
</reference>
<evidence type="ECO:0000256" key="1">
    <source>
        <dbReference type="ARBA" id="ARBA00022737"/>
    </source>
</evidence>
<keyword evidence="2 3" id="KW-0040">ANK repeat</keyword>
<dbReference type="InterPro" id="IPR002110">
    <property type="entry name" value="Ankyrin_rpt"/>
</dbReference>
<evidence type="ECO:0000256" key="5">
    <source>
        <dbReference type="SAM" id="MobiDB-lite"/>
    </source>
</evidence>
<feature type="repeat" description="ANK" evidence="3">
    <location>
        <begin position="45"/>
        <end position="77"/>
    </location>
</feature>
<comment type="caution">
    <text evidence="6">The sequence shown here is derived from an EMBL/GenBank/DDBJ whole genome shotgun (WGS) entry which is preliminary data.</text>
</comment>
<keyword evidence="1" id="KW-0677">Repeat</keyword>
<dbReference type="SMART" id="SM00248">
    <property type="entry name" value="ANK"/>
    <property type="match status" value="8"/>
</dbReference>